<protein>
    <submittedName>
        <fullName evidence="2 3">Uncharacterized protein</fullName>
    </submittedName>
</protein>
<organism evidence="2">
    <name type="scientific">Physcomitrium patens</name>
    <name type="common">Spreading-leaved earth moss</name>
    <name type="synonym">Physcomitrella patens</name>
    <dbReference type="NCBI Taxonomy" id="3218"/>
    <lineage>
        <taxon>Eukaryota</taxon>
        <taxon>Viridiplantae</taxon>
        <taxon>Streptophyta</taxon>
        <taxon>Embryophyta</taxon>
        <taxon>Bryophyta</taxon>
        <taxon>Bryophytina</taxon>
        <taxon>Bryopsida</taxon>
        <taxon>Funariidae</taxon>
        <taxon>Funariales</taxon>
        <taxon>Funariaceae</taxon>
        <taxon>Physcomitrium</taxon>
    </lineage>
</organism>
<reference evidence="3" key="3">
    <citation type="submission" date="2020-12" db="UniProtKB">
        <authorList>
            <consortium name="EnsemblPlants"/>
        </authorList>
    </citation>
    <scope>IDENTIFICATION</scope>
</reference>
<reference evidence="2 4" key="2">
    <citation type="journal article" date="2018" name="Plant J.">
        <title>The Physcomitrella patens chromosome-scale assembly reveals moss genome structure and evolution.</title>
        <authorList>
            <person name="Lang D."/>
            <person name="Ullrich K.K."/>
            <person name="Murat F."/>
            <person name="Fuchs J."/>
            <person name="Jenkins J."/>
            <person name="Haas F.B."/>
            <person name="Piednoel M."/>
            <person name="Gundlach H."/>
            <person name="Van Bel M."/>
            <person name="Meyberg R."/>
            <person name="Vives C."/>
            <person name="Morata J."/>
            <person name="Symeonidi A."/>
            <person name="Hiss M."/>
            <person name="Muchero W."/>
            <person name="Kamisugi Y."/>
            <person name="Saleh O."/>
            <person name="Blanc G."/>
            <person name="Decker E.L."/>
            <person name="van Gessel N."/>
            <person name="Grimwood J."/>
            <person name="Hayes R.D."/>
            <person name="Graham S.W."/>
            <person name="Gunter L.E."/>
            <person name="McDaniel S.F."/>
            <person name="Hoernstein S.N.W."/>
            <person name="Larsson A."/>
            <person name="Li F.W."/>
            <person name="Perroud P.F."/>
            <person name="Phillips J."/>
            <person name="Ranjan P."/>
            <person name="Rokshar D.S."/>
            <person name="Rothfels C.J."/>
            <person name="Schneider L."/>
            <person name="Shu S."/>
            <person name="Stevenson D.W."/>
            <person name="Thummler F."/>
            <person name="Tillich M."/>
            <person name="Villarreal Aguilar J.C."/>
            <person name="Widiez T."/>
            <person name="Wong G.K."/>
            <person name="Wymore A."/>
            <person name="Zhang Y."/>
            <person name="Zimmer A.D."/>
            <person name="Quatrano R.S."/>
            <person name="Mayer K.F.X."/>
            <person name="Goodstein D."/>
            <person name="Casacuberta J.M."/>
            <person name="Vandepoele K."/>
            <person name="Reski R."/>
            <person name="Cuming A.C."/>
            <person name="Tuskan G.A."/>
            <person name="Maumus F."/>
            <person name="Salse J."/>
            <person name="Schmutz J."/>
            <person name="Rensing S.A."/>
        </authorList>
    </citation>
    <scope>NUCLEOTIDE SEQUENCE [LARGE SCALE GENOMIC DNA]</scope>
    <source>
        <strain evidence="3 4">cv. Gransden 2004</strain>
    </source>
</reference>
<evidence type="ECO:0000313" key="4">
    <source>
        <dbReference type="Proteomes" id="UP000006727"/>
    </source>
</evidence>
<dbReference type="PaxDb" id="3218-PP1S167_144V6.1"/>
<dbReference type="EnsemblPlants" id="Pp3c21_14920V3.2">
    <property type="protein sequence ID" value="Pp3c21_14920V3.2"/>
    <property type="gene ID" value="Pp3c21_14920"/>
</dbReference>
<dbReference type="EnsemblPlants" id="Pp3c21_14920V3.1">
    <property type="protein sequence ID" value="Pp3c21_14920V3.1"/>
    <property type="gene ID" value="Pp3c21_14920"/>
</dbReference>
<reference evidence="2 4" key="1">
    <citation type="journal article" date="2008" name="Science">
        <title>The Physcomitrella genome reveals evolutionary insights into the conquest of land by plants.</title>
        <authorList>
            <person name="Rensing S."/>
            <person name="Lang D."/>
            <person name="Zimmer A."/>
            <person name="Terry A."/>
            <person name="Salamov A."/>
            <person name="Shapiro H."/>
            <person name="Nishiyama T."/>
            <person name="Perroud P.-F."/>
            <person name="Lindquist E."/>
            <person name="Kamisugi Y."/>
            <person name="Tanahashi T."/>
            <person name="Sakakibara K."/>
            <person name="Fujita T."/>
            <person name="Oishi K."/>
            <person name="Shin-I T."/>
            <person name="Kuroki Y."/>
            <person name="Toyoda A."/>
            <person name="Suzuki Y."/>
            <person name="Hashimoto A."/>
            <person name="Yamaguchi K."/>
            <person name="Sugano A."/>
            <person name="Kohara Y."/>
            <person name="Fujiyama A."/>
            <person name="Anterola A."/>
            <person name="Aoki S."/>
            <person name="Ashton N."/>
            <person name="Barbazuk W.B."/>
            <person name="Barker E."/>
            <person name="Bennetzen J."/>
            <person name="Bezanilla M."/>
            <person name="Blankenship R."/>
            <person name="Cho S.H."/>
            <person name="Dutcher S."/>
            <person name="Estelle M."/>
            <person name="Fawcett J.A."/>
            <person name="Gundlach H."/>
            <person name="Hanada K."/>
            <person name="Heyl A."/>
            <person name="Hicks K.A."/>
            <person name="Hugh J."/>
            <person name="Lohr M."/>
            <person name="Mayer K."/>
            <person name="Melkozernov A."/>
            <person name="Murata T."/>
            <person name="Nelson D."/>
            <person name="Pils B."/>
            <person name="Prigge M."/>
            <person name="Reiss B."/>
            <person name="Renner T."/>
            <person name="Rombauts S."/>
            <person name="Rushton P."/>
            <person name="Sanderfoot A."/>
            <person name="Schween G."/>
            <person name="Shiu S.-H."/>
            <person name="Stueber K."/>
            <person name="Theodoulou F.L."/>
            <person name="Tu H."/>
            <person name="Van de Peer Y."/>
            <person name="Verrier P.J."/>
            <person name="Waters E."/>
            <person name="Wood A."/>
            <person name="Yang L."/>
            <person name="Cove D."/>
            <person name="Cuming A."/>
            <person name="Hasebe M."/>
            <person name="Lucas S."/>
            <person name="Mishler D.B."/>
            <person name="Reski R."/>
            <person name="Grigoriev I."/>
            <person name="Quatrano R.S."/>
            <person name="Boore J.L."/>
        </authorList>
    </citation>
    <scope>NUCLEOTIDE SEQUENCE [LARGE SCALE GENOMIC DNA]</scope>
    <source>
        <strain evidence="3 4">cv. Gransden 2004</strain>
    </source>
</reference>
<gene>
    <name evidence="2" type="ORF">PHYPA_026197</name>
</gene>
<feature type="region of interest" description="Disordered" evidence="1">
    <location>
        <begin position="24"/>
        <end position="49"/>
    </location>
</feature>
<dbReference type="Proteomes" id="UP000006727">
    <property type="component" value="Chromosome 21"/>
</dbReference>
<evidence type="ECO:0000256" key="1">
    <source>
        <dbReference type="SAM" id="MobiDB-lite"/>
    </source>
</evidence>
<evidence type="ECO:0000313" key="2">
    <source>
        <dbReference type="EMBL" id="PNR32072.1"/>
    </source>
</evidence>
<feature type="compositionally biased region" description="Acidic residues" evidence="1">
    <location>
        <begin position="28"/>
        <end position="49"/>
    </location>
</feature>
<keyword evidence="4" id="KW-1185">Reference proteome</keyword>
<sequence length="49" mass="5216">MASSEPNCTLRSQAAPSLISFSMSEYASGDDGDDSIDDEEGVVEEMIND</sequence>
<name>A0A2K1IS26_PHYPA</name>
<accession>A0A2K1IS26</accession>
<proteinExistence type="predicted"/>
<dbReference type="Gramene" id="Pp3c21_14920V3.2">
    <property type="protein sequence ID" value="Pp3c21_14920V3.2"/>
    <property type="gene ID" value="Pp3c21_14920"/>
</dbReference>
<evidence type="ECO:0000313" key="3">
    <source>
        <dbReference type="EnsemblPlants" id="Pp3c21_14920V3.1"/>
    </source>
</evidence>
<dbReference type="EMBL" id="ABEU02000021">
    <property type="protein sequence ID" value="PNR32072.1"/>
    <property type="molecule type" value="Genomic_DNA"/>
</dbReference>
<dbReference type="AlphaFoldDB" id="A0A2K1IS26"/>
<dbReference type="Gramene" id="Pp3c21_14920V3.1">
    <property type="protein sequence ID" value="Pp3c21_14920V3.1"/>
    <property type="gene ID" value="Pp3c21_14920"/>
</dbReference>
<dbReference type="InParanoid" id="A0A2K1IS26"/>